<dbReference type="InterPro" id="IPR036812">
    <property type="entry name" value="NAD(P)_OxRdtase_dom_sf"/>
</dbReference>
<dbReference type="Gene3D" id="3.20.20.100">
    <property type="entry name" value="NADP-dependent oxidoreductase domain"/>
    <property type="match status" value="1"/>
</dbReference>
<feature type="domain" description="NADP-dependent oxidoreductase" evidence="5">
    <location>
        <begin position="31"/>
        <end position="344"/>
    </location>
</feature>
<dbReference type="PANTHER" id="PTHR43364:SF2">
    <property type="entry name" value="ARYL-ALCOHOL DEHYDROGENASE AAD10-RELATED"/>
    <property type="match status" value="1"/>
</dbReference>
<protein>
    <recommendedName>
        <fullName evidence="4">Aldo-keto reductase ausK</fullName>
    </recommendedName>
</protein>
<sequence length="382" mass="42579">MSTVFAPAPEPKTELGRYRVLSRTAGVRVSPLCLGGMSFGDAWAEIMGSMNKEATFNLLDTFFDAGGNFIDTANNYQNEQSETWLGEWMQKRGNRDQIVLATKFTSDYRSHAVGKGNGPNFAGNHKKSLHMSARDSLKKLQTEYIDILYIHWWDHTTSIKELMDALHILVEQGKVLYLGASDMPAWIVSAANQYAVDSNKTPFSIYQGRWNVMIRDFEREIIPMARMWGMALAPWDVLGGGMFQTKKAIEERTAKGEGLRSMMTLAGQETKQTPEQEAVSAALEKVAGEHGVESITAIALAYVLGKAEDVFPIIGGRKVEHLKDNMKALSIKLTDEQIKYLESVTPFDPGFPSAFLGPDPNVTGYNHRLSRVAQMSFPNLRK</sequence>
<proteinExistence type="inferred from homology"/>
<keyword evidence="2" id="KW-0560">Oxidoreductase</keyword>
<accession>A0A1J7J7Z7</accession>
<dbReference type="FunFam" id="3.20.20.100:FF:000024">
    <property type="entry name" value="Aryl-alcohol dehydrogenase"/>
    <property type="match status" value="1"/>
</dbReference>
<reference evidence="6 7" key="1">
    <citation type="submission" date="2016-10" db="EMBL/GenBank/DDBJ databases">
        <title>Draft genome sequence of Coniochaeta ligniaria NRRL30616, a lignocellulolytic fungus for bioabatement of inhibitors in plant biomass hydrolysates.</title>
        <authorList>
            <consortium name="DOE Joint Genome Institute"/>
            <person name="Jimenez D.J."/>
            <person name="Hector R.E."/>
            <person name="Riley R."/>
            <person name="Sun H."/>
            <person name="Grigoriev I.V."/>
            <person name="Van Elsas J.D."/>
            <person name="Nichols N.N."/>
        </authorList>
    </citation>
    <scope>NUCLEOTIDE SEQUENCE [LARGE SCALE GENOMIC DNA]</scope>
    <source>
        <strain evidence="6 7">NRRL 30616</strain>
    </source>
</reference>
<gene>
    <name evidence="6" type="ORF">CONLIGDRAFT_649658</name>
</gene>
<dbReference type="PANTHER" id="PTHR43364">
    <property type="entry name" value="NADH-SPECIFIC METHYLGLYOXAL REDUCTASE-RELATED"/>
    <property type="match status" value="1"/>
</dbReference>
<dbReference type="Proteomes" id="UP000182658">
    <property type="component" value="Unassembled WGS sequence"/>
</dbReference>
<dbReference type="GO" id="GO:0016491">
    <property type="term" value="F:oxidoreductase activity"/>
    <property type="evidence" value="ECO:0007669"/>
    <property type="project" value="UniProtKB-KW"/>
</dbReference>
<dbReference type="SUPFAM" id="SSF51430">
    <property type="entry name" value="NAD(P)-linked oxidoreductase"/>
    <property type="match status" value="1"/>
</dbReference>
<name>A0A1J7J7Z7_9PEZI</name>
<evidence type="ECO:0000259" key="5">
    <source>
        <dbReference type="Pfam" id="PF00248"/>
    </source>
</evidence>
<comment type="similarity">
    <text evidence="3">Belongs to the aldo/keto reductase family. Aldo/keto reductase 2 subfamily.</text>
</comment>
<dbReference type="Pfam" id="PF00248">
    <property type="entry name" value="Aldo_ket_red"/>
    <property type="match status" value="1"/>
</dbReference>
<evidence type="ECO:0000256" key="1">
    <source>
        <dbReference type="ARBA" id="ARBA00004721"/>
    </source>
</evidence>
<evidence type="ECO:0000256" key="2">
    <source>
        <dbReference type="ARBA" id="ARBA00023002"/>
    </source>
</evidence>
<keyword evidence="7" id="KW-1185">Reference proteome</keyword>
<evidence type="ECO:0000313" key="7">
    <source>
        <dbReference type="Proteomes" id="UP000182658"/>
    </source>
</evidence>
<dbReference type="AlphaFoldDB" id="A0A1J7J7Z7"/>
<dbReference type="STRING" id="1408157.A0A1J7J7Z7"/>
<evidence type="ECO:0000313" key="6">
    <source>
        <dbReference type="EMBL" id="OIW23634.1"/>
    </source>
</evidence>
<evidence type="ECO:0000256" key="4">
    <source>
        <dbReference type="ARBA" id="ARBA00073126"/>
    </source>
</evidence>
<dbReference type="InParanoid" id="A0A1J7J7Z7"/>
<dbReference type="EMBL" id="KV875106">
    <property type="protein sequence ID" value="OIW23634.1"/>
    <property type="molecule type" value="Genomic_DNA"/>
</dbReference>
<comment type="pathway">
    <text evidence="1">Secondary metabolite biosynthesis; terpenoid biosynthesis.</text>
</comment>
<evidence type="ECO:0000256" key="3">
    <source>
        <dbReference type="ARBA" id="ARBA00038157"/>
    </source>
</evidence>
<organism evidence="6 7">
    <name type="scientific">Coniochaeta ligniaria NRRL 30616</name>
    <dbReference type="NCBI Taxonomy" id="1408157"/>
    <lineage>
        <taxon>Eukaryota</taxon>
        <taxon>Fungi</taxon>
        <taxon>Dikarya</taxon>
        <taxon>Ascomycota</taxon>
        <taxon>Pezizomycotina</taxon>
        <taxon>Sordariomycetes</taxon>
        <taxon>Sordariomycetidae</taxon>
        <taxon>Coniochaetales</taxon>
        <taxon>Coniochaetaceae</taxon>
        <taxon>Coniochaeta</taxon>
    </lineage>
</organism>
<dbReference type="FunCoup" id="A0A1J7J7Z7">
    <property type="interactions" value="65"/>
</dbReference>
<dbReference type="InterPro" id="IPR050523">
    <property type="entry name" value="AKR_Detox_Biosynth"/>
</dbReference>
<dbReference type="InterPro" id="IPR023210">
    <property type="entry name" value="NADP_OxRdtase_dom"/>
</dbReference>
<dbReference type="OrthoDB" id="48988at2759"/>